<feature type="signal peptide" evidence="3">
    <location>
        <begin position="1"/>
        <end position="19"/>
    </location>
</feature>
<dbReference type="InterPro" id="IPR025660">
    <property type="entry name" value="Pept_his_AS"/>
</dbReference>
<proteinExistence type="predicted"/>
<organism evidence="5 6">
    <name type="scientific">Ditylenchus destructor</name>
    <dbReference type="NCBI Taxonomy" id="166010"/>
    <lineage>
        <taxon>Eukaryota</taxon>
        <taxon>Metazoa</taxon>
        <taxon>Ecdysozoa</taxon>
        <taxon>Nematoda</taxon>
        <taxon>Chromadorea</taxon>
        <taxon>Rhabditida</taxon>
        <taxon>Tylenchina</taxon>
        <taxon>Tylenchomorpha</taxon>
        <taxon>Sphaerularioidea</taxon>
        <taxon>Anguinidae</taxon>
        <taxon>Anguininae</taxon>
        <taxon>Ditylenchus</taxon>
    </lineage>
</organism>
<keyword evidence="2" id="KW-1133">Transmembrane helix</keyword>
<feature type="domain" description="Peptidase C1A papain C-terminal" evidence="4">
    <location>
        <begin position="187"/>
        <end position="356"/>
    </location>
</feature>
<dbReference type="PANTHER" id="PTHR22943">
    <property type="entry name" value="7-TRANSMEMBRANE DOMAIN RECEPTOR C.ELEGANS"/>
    <property type="match status" value="1"/>
</dbReference>
<dbReference type="SUPFAM" id="SSF81321">
    <property type="entry name" value="Family A G protein-coupled receptor-like"/>
    <property type="match status" value="1"/>
</dbReference>
<dbReference type="Pfam" id="PF10317">
    <property type="entry name" value="7TM_GPCR_Srd"/>
    <property type="match status" value="1"/>
</dbReference>
<keyword evidence="5" id="KW-0645">Protease</keyword>
<feature type="transmembrane region" description="Helical" evidence="2">
    <location>
        <begin position="65"/>
        <end position="85"/>
    </location>
</feature>
<keyword evidence="2" id="KW-0812">Transmembrane</keyword>
<dbReference type="GO" id="GO:0006508">
    <property type="term" value="P:proteolysis"/>
    <property type="evidence" value="ECO:0007669"/>
    <property type="project" value="UniProtKB-KW"/>
</dbReference>
<dbReference type="InterPro" id="IPR019421">
    <property type="entry name" value="7TM_GPCR_serpentine_rcpt_Srd"/>
</dbReference>
<protein>
    <submittedName>
        <fullName evidence="5">Papain family cysteine protease domain-containing protein</fullName>
    </submittedName>
</protein>
<dbReference type="AlphaFoldDB" id="A0AAD4MKY1"/>
<keyword evidence="3" id="KW-0732">Signal</keyword>
<evidence type="ECO:0000259" key="4">
    <source>
        <dbReference type="SMART" id="SM00645"/>
    </source>
</evidence>
<gene>
    <name evidence="5" type="ORF">DdX_18361</name>
</gene>
<comment type="caution">
    <text evidence="5">The sequence shown here is derived from an EMBL/GenBank/DDBJ whole genome shotgun (WGS) entry which is preliminary data.</text>
</comment>
<dbReference type="PROSITE" id="PS00639">
    <property type="entry name" value="THIOL_PROTEASE_HIS"/>
    <property type="match status" value="1"/>
</dbReference>
<name>A0AAD4MKY1_9BILA</name>
<feature type="transmembrane region" description="Helical" evidence="2">
    <location>
        <begin position="116"/>
        <end position="141"/>
    </location>
</feature>
<keyword evidence="6" id="KW-1185">Reference proteome</keyword>
<keyword evidence="2" id="KW-0472">Membrane</keyword>
<reference evidence="5" key="1">
    <citation type="submission" date="2022-01" db="EMBL/GenBank/DDBJ databases">
        <title>Genome Sequence Resource for Two Populations of Ditylenchus destructor, the Migratory Endoparasitic Phytonematode.</title>
        <authorList>
            <person name="Zhang H."/>
            <person name="Lin R."/>
            <person name="Xie B."/>
        </authorList>
    </citation>
    <scope>NUCLEOTIDE SEQUENCE</scope>
    <source>
        <strain evidence="5">BazhouSP</strain>
    </source>
</reference>
<feature type="region of interest" description="Disordered" evidence="1">
    <location>
        <begin position="193"/>
        <end position="214"/>
    </location>
</feature>
<dbReference type="SMART" id="SM00645">
    <property type="entry name" value="Pept_C1"/>
    <property type="match status" value="1"/>
</dbReference>
<evidence type="ECO:0000256" key="2">
    <source>
        <dbReference type="SAM" id="Phobius"/>
    </source>
</evidence>
<dbReference type="Gene3D" id="3.90.70.10">
    <property type="entry name" value="Cysteine proteinases"/>
    <property type="match status" value="1"/>
</dbReference>
<dbReference type="GO" id="GO:0008234">
    <property type="term" value="F:cysteine-type peptidase activity"/>
    <property type="evidence" value="ECO:0007669"/>
    <property type="project" value="InterPro"/>
</dbReference>
<dbReference type="Proteomes" id="UP001201812">
    <property type="component" value="Unassembled WGS sequence"/>
</dbReference>
<sequence>MWLVFAVAIFWCMLQSADAFYLYCAGQNAELRKLGIEILDRYDWEYDPEYPPFPAISYATDAKNIIHHTFYLTTLAVGYSIIIWCQSRIMQFFNKHGQSSHASTQRMHAEINRAMIALAITPTISLIMPVFIVVLALATSATLGPMAAFLSMCMSAITLANPLTVIYFVKPYRRAVIAFFTLGAYLGNASVGSSQTSGGQTPKTQQSLEATPAQKDGERTFAVIAESLKILGEATFGERMVPPISSGDMSSSTDLFDGSSTYAQQMMQEIYNNGPVVATMDVYEDFYHYASGVYSYTYGAFQGGHAVRIIGWGSLNGVNYWLADNSWGKNWGQQGLFMIRRGVNEVYIESEISYGAVKVV</sequence>
<dbReference type="SUPFAM" id="SSF54001">
    <property type="entry name" value="Cysteine proteinases"/>
    <property type="match status" value="1"/>
</dbReference>
<feature type="compositionally biased region" description="Low complexity" evidence="1">
    <location>
        <begin position="193"/>
        <end position="207"/>
    </location>
</feature>
<dbReference type="InterPro" id="IPR000668">
    <property type="entry name" value="Peptidase_C1A_C"/>
</dbReference>
<evidence type="ECO:0000313" key="5">
    <source>
        <dbReference type="EMBL" id="KAI1697667.1"/>
    </source>
</evidence>
<evidence type="ECO:0000256" key="3">
    <source>
        <dbReference type="SAM" id="SignalP"/>
    </source>
</evidence>
<evidence type="ECO:0000256" key="1">
    <source>
        <dbReference type="SAM" id="MobiDB-lite"/>
    </source>
</evidence>
<feature type="chain" id="PRO_5042258187" evidence="3">
    <location>
        <begin position="20"/>
        <end position="360"/>
    </location>
</feature>
<dbReference type="PANTHER" id="PTHR22943:SF248">
    <property type="entry name" value="SEVEN TM RECEPTOR"/>
    <property type="match status" value="1"/>
</dbReference>
<dbReference type="InterPro" id="IPR038765">
    <property type="entry name" value="Papain-like_cys_pep_sf"/>
</dbReference>
<evidence type="ECO:0000313" key="6">
    <source>
        <dbReference type="Proteomes" id="UP001201812"/>
    </source>
</evidence>
<keyword evidence="5" id="KW-0378">Hydrolase</keyword>
<accession>A0AAD4MKY1</accession>
<dbReference type="EMBL" id="JAKKPZ010000256">
    <property type="protein sequence ID" value="KAI1697667.1"/>
    <property type="molecule type" value="Genomic_DNA"/>
</dbReference>
<dbReference type="Pfam" id="PF00112">
    <property type="entry name" value="Peptidase_C1"/>
    <property type="match status" value="1"/>
</dbReference>
<feature type="transmembrane region" description="Helical" evidence="2">
    <location>
        <begin position="147"/>
        <end position="169"/>
    </location>
</feature>